<dbReference type="EMBL" id="CP001032">
    <property type="protein sequence ID" value="ACB76164.1"/>
    <property type="molecule type" value="Genomic_DNA"/>
</dbReference>
<dbReference type="OrthoDB" id="428577at2"/>
<dbReference type="InterPro" id="IPR052369">
    <property type="entry name" value="UG_Glycosaminoglycan_Hydrolase"/>
</dbReference>
<dbReference type="PANTHER" id="PTHR36845:SF1">
    <property type="entry name" value="HYDROLASE, PUTATIVE (AFU_ORTHOLOGUE AFUA_7G05090)-RELATED"/>
    <property type="match status" value="1"/>
</dbReference>
<dbReference type="Gene3D" id="1.50.10.10">
    <property type="match status" value="1"/>
</dbReference>
<evidence type="ECO:0000256" key="1">
    <source>
        <dbReference type="ARBA" id="ARBA00022801"/>
    </source>
</evidence>
<dbReference type="GO" id="GO:0052757">
    <property type="term" value="F:chondroitin hydrolase activity"/>
    <property type="evidence" value="ECO:0007669"/>
    <property type="project" value="TreeGrafter"/>
</dbReference>
<name>B1ZXB2_OPITP</name>
<keyword evidence="1 3" id="KW-0378">Hydrolase</keyword>
<gene>
    <name evidence="3" type="ordered locus">Oter_2883</name>
</gene>
<dbReference type="STRING" id="452637.Oter_2883"/>
<dbReference type="eggNOG" id="COG4225">
    <property type="taxonomic scope" value="Bacteria"/>
</dbReference>
<organism evidence="3 4">
    <name type="scientific">Opitutus terrae (strain DSM 11246 / JCM 15787 / PB90-1)</name>
    <dbReference type="NCBI Taxonomy" id="452637"/>
    <lineage>
        <taxon>Bacteria</taxon>
        <taxon>Pseudomonadati</taxon>
        <taxon>Verrucomicrobiota</taxon>
        <taxon>Opitutia</taxon>
        <taxon>Opitutales</taxon>
        <taxon>Opitutaceae</taxon>
        <taxon>Opitutus</taxon>
    </lineage>
</organism>
<sequence length="459" mass="51027">MIRSDLSLSPSALDRDLDRLFALSATKIELLQRSWDPRQGTPVFTVEGRYTSRGWTEWTQGFQFGSALLQFAATGDQHMLAFGRNATREHMATHVSHIGVHDHGFNNVSTYGTLYHLARAGRFDCSEGELQFYQLALKLSGAVQAARWTDLPEGQGYIYSFNGPHSLFADTIRSLRVLALSHAFGHCLMGERDRRLSLLQRLVQHADTTARYNVYFGQGRDAYDVRGRVAHESVFNLNDGSYRCPSSQQGYSPFTTWTRGLAWIICGYAEQLAFLDTRSEADLAPFGGKPAVLERFLATATACADFYLEHTPTDGVPYWDTGAPGLHRLGDYLNRPADPFNEYEPVDSSAAAIAGQGLVRLALFLQGRQQSEAAARYLAAGLTVARTLLNEPYLSTAPGHQGLLLHTVYHRPAGWDHVPAGRRVPCGESCQWGDYHLLELALLLRTLAESRSPYTFFGL</sequence>
<dbReference type="GO" id="GO:0000272">
    <property type="term" value="P:polysaccharide catabolic process"/>
    <property type="evidence" value="ECO:0007669"/>
    <property type="project" value="TreeGrafter"/>
</dbReference>
<dbReference type="InterPro" id="IPR012341">
    <property type="entry name" value="6hp_glycosidase-like_sf"/>
</dbReference>
<keyword evidence="4" id="KW-1185">Reference proteome</keyword>
<dbReference type="InterPro" id="IPR008928">
    <property type="entry name" value="6-hairpin_glycosidase_sf"/>
</dbReference>
<reference evidence="3 4" key="1">
    <citation type="journal article" date="2011" name="J. Bacteriol.">
        <title>Genome sequence of the verrucomicrobium Opitutus terrae PB90-1, an abundant inhabitant of rice paddy soil ecosystems.</title>
        <authorList>
            <person name="van Passel M.W."/>
            <person name="Kant R."/>
            <person name="Palva A."/>
            <person name="Copeland A."/>
            <person name="Lucas S."/>
            <person name="Lapidus A."/>
            <person name="Glavina del Rio T."/>
            <person name="Pitluck S."/>
            <person name="Goltsman E."/>
            <person name="Clum A."/>
            <person name="Sun H."/>
            <person name="Schmutz J."/>
            <person name="Larimer F.W."/>
            <person name="Land M.L."/>
            <person name="Hauser L."/>
            <person name="Kyrpides N."/>
            <person name="Mikhailova N."/>
            <person name="Richardson P.P."/>
            <person name="Janssen P.H."/>
            <person name="de Vos W.M."/>
            <person name="Smidt H."/>
        </authorList>
    </citation>
    <scope>NUCLEOTIDE SEQUENCE [LARGE SCALE GENOMIC DNA]</scope>
    <source>
        <strain evidence="4">DSM 11246 / JCM 15787 / PB90-1</strain>
    </source>
</reference>
<proteinExistence type="inferred from homology"/>
<protein>
    <submittedName>
        <fullName evidence="3">Glycosyl hydrolase, family 88</fullName>
    </submittedName>
</protein>
<comment type="similarity">
    <text evidence="2">Belongs to the glycosyl hydrolase 88 family.</text>
</comment>
<dbReference type="KEGG" id="ote:Oter_2883"/>
<accession>B1ZXB2</accession>
<dbReference type="CAZy" id="GH88">
    <property type="family name" value="Glycoside Hydrolase Family 88"/>
</dbReference>
<dbReference type="AlphaFoldDB" id="B1ZXB2"/>
<evidence type="ECO:0000313" key="3">
    <source>
        <dbReference type="EMBL" id="ACB76164.1"/>
    </source>
</evidence>
<dbReference type="PANTHER" id="PTHR36845">
    <property type="entry name" value="HYDROLASE, PUTATIVE (AFU_ORTHOLOGUE AFUA_7G05090)-RELATED"/>
    <property type="match status" value="1"/>
</dbReference>
<dbReference type="Proteomes" id="UP000007013">
    <property type="component" value="Chromosome"/>
</dbReference>
<dbReference type="SUPFAM" id="SSF48208">
    <property type="entry name" value="Six-hairpin glycosidases"/>
    <property type="match status" value="1"/>
</dbReference>
<evidence type="ECO:0000313" key="4">
    <source>
        <dbReference type="Proteomes" id="UP000007013"/>
    </source>
</evidence>
<evidence type="ECO:0000256" key="2">
    <source>
        <dbReference type="ARBA" id="ARBA00038358"/>
    </source>
</evidence>
<dbReference type="RefSeq" id="WP_012375699.1">
    <property type="nucleotide sequence ID" value="NC_010571.1"/>
</dbReference>
<dbReference type="HOGENOM" id="CLU_027158_1_1_0"/>